<comment type="caution">
    <text evidence="2">The sequence shown here is derived from an EMBL/GenBank/DDBJ whole genome shotgun (WGS) entry which is preliminary data.</text>
</comment>
<protein>
    <recommendedName>
        <fullName evidence="4">PLAC8 family protein</fullName>
    </recommendedName>
</protein>
<reference evidence="2 3" key="1">
    <citation type="journal article" date="2020" name="bioRxiv">
        <title>Whole genome comparisons of ergot fungi reveals the divergence and evolution of species within the genus Claviceps are the result of varying mechanisms driving genome evolution and host range expansion.</title>
        <authorList>
            <person name="Wyka S.A."/>
            <person name="Mondo S.J."/>
            <person name="Liu M."/>
            <person name="Dettman J."/>
            <person name="Nalam V."/>
            <person name="Broders K.D."/>
        </authorList>
    </citation>
    <scope>NUCLEOTIDE SEQUENCE [LARGE SCALE GENOMIC DNA]</scope>
    <source>
        <strain evidence="2 3">CCC 1485</strain>
    </source>
</reference>
<evidence type="ECO:0000313" key="3">
    <source>
        <dbReference type="Proteomes" id="UP000706124"/>
    </source>
</evidence>
<dbReference type="EMBL" id="SRPO01000445">
    <property type="protein sequence ID" value="KAG5932495.1"/>
    <property type="molecule type" value="Genomic_DNA"/>
</dbReference>
<feature type="region of interest" description="Disordered" evidence="1">
    <location>
        <begin position="157"/>
        <end position="186"/>
    </location>
</feature>
<gene>
    <name evidence="2" type="ORF">E4U60_005180</name>
</gene>
<dbReference type="Pfam" id="PF04749">
    <property type="entry name" value="PLAC8"/>
    <property type="match status" value="1"/>
</dbReference>
<proteinExistence type="predicted"/>
<dbReference type="OrthoDB" id="1045822at2759"/>
<dbReference type="InterPro" id="IPR006461">
    <property type="entry name" value="PLAC_motif_containing"/>
</dbReference>
<evidence type="ECO:0000256" key="1">
    <source>
        <dbReference type="SAM" id="MobiDB-lite"/>
    </source>
</evidence>
<keyword evidence="3" id="KW-1185">Reference proteome</keyword>
<feature type="compositionally biased region" description="Basic and acidic residues" evidence="1">
    <location>
        <begin position="291"/>
        <end position="317"/>
    </location>
</feature>
<dbReference type="Proteomes" id="UP000706124">
    <property type="component" value="Unassembled WGS sequence"/>
</dbReference>
<evidence type="ECO:0000313" key="2">
    <source>
        <dbReference type="EMBL" id="KAG5932495.1"/>
    </source>
</evidence>
<sequence length="326" mass="35508">MEKSTGVGGPKFWLWPDTNAYDHDLKSCLAATFWPFGIFARTVQRLAAIEHGQDAENIPEPGLFNRDCALCLIFLPCFGCWVGGVQTKIRSLYGIEGNGALDVCFSMACPCLSLVRSEQEILLRESKRKRLTASHHRVQLTSNEYQRQDSMSYLSPESAKVKPISKEETSSLGTTAVQGPSKHSLDDHEVTVTGKMPSPHQLDADATILSPAKTTKVSGHHVCQDPIATLASRAVPHDLSADKARYFAKLDHDQNLSKELLAGSGSGNKMPHGVAARKASDGHTTRPAHQITDDRNKASRGLSDDARKGTTTRESHVKQKPTVAGN</sequence>
<dbReference type="AlphaFoldDB" id="A0A9P7SEK6"/>
<evidence type="ECO:0008006" key="4">
    <source>
        <dbReference type="Google" id="ProtNLM"/>
    </source>
</evidence>
<feature type="region of interest" description="Disordered" evidence="1">
    <location>
        <begin position="259"/>
        <end position="326"/>
    </location>
</feature>
<organism evidence="2 3">
    <name type="scientific">Claviceps pazoutovae</name>
    <dbReference type="NCBI Taxonomy" id="1649127"/>
    <lineage>
        <taxon>Eukaryota</taxon>
        <taxon>Fungi</taxon>
        <taxon>Dikarya</taxon>
        <taxon>Ascomycota</taxon>
        <taxon>Pezizomycotina</taxon>
        <taxon>Sordariomycetes</taxon>
        <taxon>Hypocreomycetidae</taxon>
        <taxon>Hypocreales</taxon>
        <taxon>Clavicipitaceae</taxon>
        <taxon>Claviceps</taxon>
    </lineage>
</organism>
<accession>A0A9P7SEK6</accession>
<name>A0A9P7SEK6_9HYPO</name>